<proteinExistence type="predicted"/>
<keyword evidence="1" id="KW-0812">Transmembrane</keyword>
<sequence>MTRQRAAQMRISPLHIQQGLFGVLALLITLIACQQYLSWENSQKPEPLISIQHSTQKHFSAVSNTAAESASMRMMEVDQAQPMDQLPREERWVF</sequence>
<evidence type="ECO:0000313" key="2">
    <source>
        <dbReference type="EMBL" id="RDL15021.1"/>
    </source>
</evidence>
<dbReference type="PROSITE" id="PS51257">
    <property type="entry name" value="PROKAR_LIPOPROTEIN"/>
    <property type="match status" value="1"/>
</dbReference>
<dbReference type="RefSeq" id="WP_115147890.1">
    <property type="nucleotide sequence ID" value="NZ_QRAV01000017.1"/>
</dbReference>
<comment type="caution">
    <text evidence="2">The sequence shown here is derived from an EMBL/GenBank/DDBJ whole genome shotgun (WGS) entry which is preliminary data.</text>
</comment>
<reference evidence="2 3" key="1">
    <citation type="submission" date="2018-07" db="EMBL/GenBank/DDBJ databases">
        <title>Genome sequencing of rice bacterial endophytes.</title>
        <authorList>
            <person name="Venturi V."/>
        </authorList>
    </citation>
    <scope>NUCLEOTIDE SEQUENCE [LARGE SCALE GENOMIC DNA]</scope>
    <source>
        <strain evidence="2 3">E2333</strain>
    </source>
</reference>
<dbReference type="EMBL" id="QRAV01000017">
    <property type="protein sequence ID" value="RDL15021.1"/>
    <property type="molecule type" value="Genomic_DNA"/>
</dbReference>
<name>A0A370S5V1_PSEJE</name>
<evidence type="ECO:0000256" key="1">
    <source>
        <dbReference type="SAM" id="Phobius"/>
    </source>
</evidence>
<accession>A0A370S5V1</accession>
<dbReference type="Proteomes" id="UP000255365">
    <property type="component" value="Unassembled WGS sequence"/>
</dbReference>
<keyword evidence="1" id="KW-1133">Transmembrane helix</keyword>
<organism evidence="2 3">
    <name type="scientific">Pseudomonas jessenii</name>
    <dbReference type="NCBI Taxonomy" id="77298"/>
    <lineage>
        <taxon>Bacteria</taxon>
        <taxon>Pseudomonadati</taxon>
        <taxon>Pseudomonadota</taxon>
        <taxon>Gammaproteobacteria</taxon>
        <taxon>Pseudomonadales</taxon>
        <taxon>Pseudomonadaceae</taxon>
        <taxon>Pseudomonas</taxon>
    </lineage>
</organism>
<keyword evidence="1" id="KW-0472">Membrane</keyword>
<dbReference type="AlphaFoldDB" id="A0A370S5V1"/>
<evidence type="ECO:0008006" key="4">
    <source>
        <dbReference type="Google" id="ProtNLM"/>
    </source>
</evidence>
<feature type="transmembrane region" description="Helical" evidence="1">
    <location>
        <begin position="20"/>
        <end position="39"/>
    </location>
</feature>
<protein>
    <recommendedName>
        <fullName evidence="4">Lipoprotein</fullName>
    </recommendedName>
</protein>
<gene>
    <name evidence="2" type="ORF">DEU51_11773</name>
</gene>
<evidence type="ECO:0000313" key="3">
    <source>
        <dbReference type="Proteomes" id="UP000255365"/>
    </source>
</evidence>